<name>A0ACC1T4W8_9APHY</name>
<organism evidence="1 2">
    <name type="scientific">Phlebia brevispora</name>
    <dbReference type="NCBI Taxonomy" id="194682"/>
    <lineage>
        <taxon>Eukaryota</taxon>
        <taxon>Fungi</taxon>
        <taxon>Dikarya</taxon>
        <taxon>Basidiomycota</taxon>
        <taxon>Agaricomycotina</taxon>
        <taxon>Agaricomycetes</taxon>
        <taxon>Polyporales</taxon>
        <taxon>Meruliaceae</taxon>
        <taxon>Phlebia</taxon>
    </lineage>
</organism>
<proteinExistence type="predicted"/>
<dbReference type="Proteomes" id="UP001148662">
    <property type="component" value="Unassembled WGS sequence"/>
</dbReference>
<comment type="caution">
    <text evidence="1">The sequence shown here is derived from an EMBL/GenBank/DDBJ whole genome shotgun (WGS) entry which is preliminary data.</text>
</comment>
<evidence type="ECO:0000313" key="2">
    <source>
        <dbReference type="Proteomes" id="UP001148662"/>
    </source>
</evidence>
<sequence>MPSREGSPAAGSSRLTTPKAPQHLNSTGCYISYSEGKGRGVFASREIPAHTPVEISPVLLFEKEEYQEHGRHTVLDHYTFVWRDGRMALALGLGSLFNHSRDPNISYILDHDTESIRYTTTRTIHTGEEMCIFYGHKLWFEPAEGEGSNIGVDDPDDGWGGLSRLQDDTTLSQGQDWPLLEGDPEEIIADEQLPFTRIKLIDDEEEDLLEAVRLERVWVVDIPEQRHITTMLKWLKQSGLDTPTLSHLKRIRKLGTTSTLLLTPVSAWPTAPALPEDLHLPEPYVVDVPRSAALTQISLKLKSNFWPTIYAPRKKGELEPWSRGKVRWAWEAAKTVVREVQNAKDAGELPIVAYVPVPYDEETKQATQITQPFISYDTRQSLSHPLRHAALNLVRRIADHRASSNTASEAIPVPTPPVDVPAAPSPVETLKANSGASRQNGSHYLLTGLTLFVSHEPCIMCSMALLHSRVKEIIYLVPMEKTGGCGGVACVPKLEGVNHRYGISRWKPREGGIMVDSLQIDAATDA</sequence>
<protein>
    <submittedName>
        <fullName evidence="1">Uncharacterized protein</fullName>
    </submittedName>
</protein>
<reference evidence="1" key="1">
    <citation type="submission" date="2022-07" db="EMBL/GenBank/DDBJ databases">
        <title>Genome Sequence of Phlebia brevispora.</title>
        <authorList>
            <person name="Buettner E."/>
        </authorList>
    </citation>
    <scope>NUCLEOTIDE SEQUENCE</scope>
    <source>
        <strain evidence="1">MPL23</strain>
    </source>
</reference>
<dbReference type="EMBL" id="JANHOG010000580">
    <property type="protein sequence ID" value="KAJ3553088.1"/>
    <property type="molecule type" value="Genomic_DNA"/>
</dbReference>
<keyword evidence="2" id="KW-1185">Reference proteome</keyword>
<accession>A0ACC1T4W8</accession>
<gene>
    <name evidence="1" type="ORF">NM688_g3805</name>
</gene>
<evidence type="ECO:0000313" key="1">
    <source>
        <dbReference type="EMBL" id="KAJ3553088.1"/>
    </source>
</evidence>